<reference evidence="5" key="1">
    <citation type="submission" date="2020-10" db="EMBL/GenBank/DDBJ databases">
        <authorList>
            <person name="Gilroy R."/>
        </authorList>
    </citation>
    <scope>NUCLEOTIDE SEQUENCE</scope>
    <source>
        <strain evidence="5">CHK152-2994</strain>
    </source>
</reference>
<sequence>MKKYFLTLILMAAITLNAQFAFAANEVVEDYLDIATSYAVSGNYASAMDYLNKILSIEPSNKEVAGLKNSLMQMQSGKIVSPVVKNDAKLSQAQSAKTSGNKAVELQILTAAANNGGYWTNMFAGDFFKNAKQYSKAIPYYLKALNSNSSSSAPLLYLGICYFEMKNYTEAYPILTQFIAANQQESYAYAMRARALAEMGRYNEAETDIVTAIALEDTIEYRYLEGLILFKRGNYKKAQTTLEKIASQIQTSDVYKFLGLSYYATGDLKNALLNLDKAIILSNDDADLKAKYNEVKAKLTSQG</sequence>
<gene>
    <name evidence="5" type="ORF">IAD41_04490</name>
</gene>
<feature type="repeat" description="TPR" evidence="3">
    <location>
        <begin position="252"/>
        <end position="285"/>
    </location>
</feature>
<evidence type="ECO:0000313" key="5">
    <source>
        <dbReference type="EMBL" id="HIS82845.1"/>
    </source>
</evidence>
<dbReference type="Proteomes" id="UP000824139">
    <property type="component" value="Unassembled WGS sequence"/>
</dbReference>
<keyword evidence="1" id="KW-0677">Repeat</keyword>
<dbReference type="AlphaFoldDB" id="A0A9D1FVR7"/>
<feature type="repeat" description="TPR" evidence="3">
    <location>
        <begin position="28"/>
        <end position="61"/>
    </location>
</feature>
<dbReference type="Pfam" id="PF12895">
    <property type="entry name" value="ANAPC3"/>
    <property type="match status" value="1"/>
</dbReference>
<keyword evidence="4" id="KW-0732">Signal</keyword>
<dbReference type="SMART" id="SM00028">
    <property type="entry name" value="TPR"/>
    <property type="match status" value="5"/>
</dbReference>
<evidence type="ECO:0000256" key="4">
    <source>
        <dbReference type="SAM" id="SignalP"/>
    </source>
</evidence>
<protein>
    <submittedName>
        <fullName evidence="5">Tetratricopeptide repeat protein</fullName>
    </submittedName>
</protein>
<feature type="signal peptide" evidence="4">
    <location>
        <begin position="1"/>
        <end position="23"/>
    </location>
</feature>
<dbReference type="PANTHER" id="PTHR44858:SF1">
    <property type="entry name" value="UDP-N-ACETYLGLUCOSAMINE--PEPTIDE N-ACETYLGLUCOSAMINYLTRANSFERASE SPINDLY-RELATED"/>
    <property type="match status" value="1"/>
</dbReference>
<comment type="caution">
    <text evidence="5">The sequence shown here is derived from an EMBL/GenBank/DDBJ whole genome shotgun (WGS) entry which is preliminary data.</text>
</comment>
<evidence type="ECO:0000256" key="3">
    <source>
        <dbReference type="PROSITE-ProRule" id="PRU00339"/>
    </source>
</evidence>
<dbReference type="InterPro" id="IPR011990">
    <property type="entry name" value="TPR-like_helical_dom_sf"/>
</dbReference>
<evidence type="ECO:0000256" key="1">
    <source>
        <dbReference type="ARBA" id="ARBA00022737"/>
    </source>
</evidence>
<dbReference type="Gene3D" id="1.25.40.10">
    <property type="entry name" value="Tetratricopeptide repeat domain"/>
    <property type="match status" value="3"/>
</dbReference>
<keyword evidence="2 3" id="KW-0802">TPR repeat</keyword>
<dbReference type="Pfam" id="PF13181">
    <property type="entry name" value="TPR_8"/>
    <property type="match status" value="1"/>
</dbReference>
<dbReference type="PROSITE" id="PS50005">
    <property type="entry name" value="TPR"/>
    <property type="match status" value="2"/>
</dbReference>
<name>A0A9D1FVR7_9BACT</name>
<proteinExistence type="predicted"/>
<dbReference type="InterPro" id="IPR019734">
    <property type="entry name" value="TPR_rpt"/>
</dbReference>
<dbReference type="EMBL" id="DVJO01000096">
    <property type="protein sequence ID" value="HIS82845.1"/>
    <property type="molecule type" value="Genomic_DNA"/>
</dbReference>
<accession>A0A9D1FVR7</accession>
<evidence type="ECO:0000256" key="2">
    <source>
        <dbReference type="ARBA" id="ARBA00022803"/>
    </source>
</evidence>
<feature type="chain" id="PRO_5038451851" evidence="4">
    <location>
        <begin position="24"/>
        <end position="303"/>
    </location>
</feature>
<dbReference type="SUPFAM" id="SSF48452">
    <property type="entry name" value="TPR-like"/>
    <property type="match status" value="2"/>
</dbReference>
<dbReference type="PANTHER" id="PTHR44858">
    <property type="entry name" value="TETRATRICOPEPTIDE REPEAT PROTEIN 6"/>
    <property type="match status" value="1"/>
</dbReference>
<organism evidence="5 6">
    <name type="scientific">Candidatus Scatenecus faecavium</name>
    <dbReference type="NCBI Taxonomy" id="2840915"/>
    <lineage>
        <taxon>Bacteria</taxon>
        <taxon>Candidatus Scatenecus</taxon>
    </lineage>
</organism>
<evidence type="ECO:0000313" key="6">
    <source>
        <dbReference type="Proteomes" id="UP000824139"/>
    </source>
</evidence>
<dbReference type="InterPro" id="IPR050498">
    <property type="entry name" value="Ycf3"/>
</dbReference>
<reference evidence="5" key="2">
    <citation type="journal article" date="2021" name="PeerJ">
        <title>Extensive microbial diversity within the chicken gut microbiome revealed by metagenomics and culture.</title>
        <authorList>
            <person name="Gilroy R."/>
            <person name="Ravi A."/>
            <person name="Getino M."/>
            <person name="Pursley I."/>
            <person name="Horton D.L."/>
            <person name="Alikhan N.F."/>
            <person name="Baker D."/>
            <person name="Gharbi K."/>
            <person name="Hall N."/>
            <person name="Watson M."/>
            <person name="Adriaenssens E.M."/>
            <person name="Foster-Nyarko E."/>
            <person name="Jarju S."/>
            <person name="Secka A."/>
            <person name="Antonio M."/>
            <person name="Oren A."/>
            <person name="Chaudhuri R.R."/>
            <person name="La Ragione R."/>
            <person name="Hildebrand F."/>
            <person name="Pallen M.J."/>
        </authorList>
    </citation>
    <scope>NUCLEOTIDE SEQUENCE</scope>
    <source>
        <strain evidence="5">CHK152-2994</strain>
    </source>
</reference>